<sequence>MASPPNSKEHREQPHLVSLVLQSKKALQHGEQLCSKANSLTNASAQYALDVLALDAKVKWISESVMEQLKLAVNVAKSIEHKRALLDKQIRDWDIVRTERTNALDTILESLGAQLVPPDFHQMSSDSSLFGSQHSDQLVNGKPVIFDPRHSPTATVRDHTFEREPQSKHKDRTKWKTLRDFVDDGAIEDVLDTMENERTRLDDLAASTYDYPETLLTAIDSIRDSILNSAILPSIEVILTAQEKTSTHMAGHLESLAGHYDQMASALRESEAGEIFSEEDLQDMNRDTDELPSIMGELEEGTKSISEASEQLLAAKTSAQQQLDAHSKSLDDLDELGEIMSEMLQKQQEIEEECQDILDGLQQRLLVVEDLHHRYVLYQSSFNKLLVEISRRRQYREEADQIVEGMMAKLQAMTEAERKVREDFNAEHGGHIPADICLCIETPPTRWEVTPWDGDVRETLPHIDNDLLVQLSTISEVEVSVPGSDSI</sequence>
<evidence type="ECO:0000313" key="1">
    <source>
        <dbReference type="EMBL" id="KAH7912803.1"/>
    </source>
</evidence>
<reference evidence="1" key="1">
    <citation type="journal article" date="2021" name="New Phytol.">
        <title>Evolutionary innovations through gain and loss of genes in the ectomycorrhizal Boletales.</title>
        <authorList>
            <person name="Wu G."/>
            <person name="Miyauchi S."/>
            <person name="Morin E."/>
            <person name="Kuo A."/>
            <person name="Drula E."/>
            <person name="Varga T."/>
            <person name="Kohler A."/>
            <person name="Feng B."/>
            <person name="Cao Y."/>
            <person name="Lipzen A."/>
            <person name="Daum C."/>
            <person name="Hundley H."/>
            <person name="Pangilinan J."/>
            <person name="Johnson J."/>
            <person name="Barry K."/>
            <person name="LaButti K."/>
            <person name="Ng V."/>
            <person name="Ahrendt S."/>
            <person name="Min B."/>
            <person name="Choi I.G."/>
            <person name="Park H."/>
            <person name="Plett J.M."/>
            <person name="Magnuson J."/>
            <person name="Spatafora J.W."/>
            <person name="Nagy L.G."/>
            <person name="Henrissat B."/>
            <person name="Grigoriev I.V."/>
            <person name="Yang Z.L."/>
            <person name="Xu J."/>
            <person name="Martin F.M."/>
        </authorList>
    </citation>
    <scope>NUCLEOTIDE SEQUENCE</scope>
    <source>
        <strain evidence="1">ATCC 28755</strain>
    </source>
</reference>
<accession>A0ACB8AHY9</accession>
<dbReference type="Proteomes" id="UP000790377">
    <property type="component" value="Unassembled WGS sequence"/>
</dbReference>
<evidence type="ECO:0000313" key="2">
    <source>
        <dbReference type="Proteomes" id="UP000790377"/>
    </source>
</evidence>
<proteinExistence type="predicted"/>
<comment type="caution">
    <text evidence="1">The sequence shown here is derived from an EMBL/GenBank/DDBJ whole genome shotgun (WGS) entry which is preliminary data.</text>
</comment>
<name>A0ACB8AHY9_9AGAM</name>
<keyword evidence="2" id="KW-1185">Reference proteome</keyword>
<protein>
    <submittedName>
        <fullName evidence="1">Autophagy protein Apg17-domain-containing protein</fullName>
    </submittedName>
</protein>
<organism evidence="1 2">
    <name type="scientific">Hygrophoropsis aurantiaca</name>
    <dbReference type="NCBI Taxonomy" id="72124"/>
    <lineage>
        <taxon>Eukaryota</taxon>
        <taxon>Fungi</taxon>
        <taxon>Dikarya</taxon>
        <taxon>Basidiomycota</taxon>
        <taxon>Agaricomycotina</taxon>
        <taxon>Agaricomycetes</taxon>
        <taxon>Agaricomycetidae</taxon>
        <taxon>Boletales</taxon>
        <taxon>Coniophorineae</taxon>
        <taxon>Hygrophoropsidaceae</taxon>
        <taxon>Hygrophoropsis</taxon>
    </lineage>
</organism>
<dbReference type="EMBL" id="MU267643">
    <property type="protein sequence ID" value="KAH7912803.1"/>
    <property type="molecule type" value="Genomic_DNA"/>
</dbReference>
<gene>
    <name evidence="1" type="ORF">BJ138DRAFT_1082893</name>
</gene>